<protein>
    <submittedName>
        <fullName evidence="2">Uncharacterized protein</fullName>
    </submittedName>
</protein>
<keyword evidence="3" id="KW-1185">Reference proteome</keyword>
<comment type="caution">
    <text evidence="2">The sequence shown here is derived from an EMBL/GenBank/DDBJ whole genome shotgun (WGS) entry which is preliminary data.</text>
</comment>
<accession>A0A812T311</accession>
<name>A0A812T311_9DINO</name>
<dbReference type="OrthoDB" id="410189at2759"/>
<feature type="region of interest" description="Disordered" evidence="1">
    <location>
        <begin position="1770"/>
        <end position="1794"/>
    </location>
</feature>
<reference evidence="2" key="1">
    <citation type="submission" date="2021-02" db="EMBL/GenBank/DDBJ databases">
        <authorList>
            <person name="Dougan E. K."/>
            <person name="Rhodes N."/>
            <person name="Thang M."/>
            <person name="Chan C."/>
        </authorList>
    </citation>
    <scope>NUCLEOTIDE SEQUENCE</scope>
</reference>
<evidence type="ECO:0000313" key="3">
    <source>
        <dbReference type="Proteomes" id="UP000604046"/>
    </source>
</evidence>
<dbReference type="Proteomes" id="UP000604046">
    <property type="component" value="Unassembled WGS sequence"/>
</dbReference>
<feature type="region of interest" description="Disordered" evidence="1">
    <location>
        <begin position="1653"/>
        <end position="1706"/>
    </location>
</feature>
<proteinExistence type="predicted"/>
<feature type="compositionally biased region" description="Polar residues" evidence="1">
    <location>
        <begin position="1682"/>
        <end position="1691"/>
    </location>
</feature>
<organism evidence="2 3">
    <name type="scientific">Symbiodinium natans</name>
    <dbReference type="NCBI Taxonomy" id="878477"/>
    <lineage>
        <taxon>Eukaryota</taxon>
        <taxon>Sar</taxon>
        <taxon>Alveolata</taxon>
        <taxon>Dinophyceae</taxon>
        <taxon>Suessiales</taxon>
        <taxon>Symbiodiniaceae</taxon>
        <taxon>Symbiodinium</taxon>
    </lineage>
</organism>
<sequence length="1823" mass="198212">MGKIMLINFDLFRGLFLALILSVLHLTRGEVLLVDPDTDMALYVNGQEIFPDTAVPVLPMNGVRRINTAETTIRVYRTARDLTTGDLLALQVNTRRAGIINVTDALGRKIEYPAPVGIVLVGEAGTMSTDAFKCFTQKEANDDVKTPFQELGFNDSHWPLAYEQAPDCCPWRDSLMAWNRIGAKWIGLHPAFFAGNISGPRQMFCRYRVAGDTLVSRLPLEETQGASDAAPQVEIMAVSVSVSLSKIEVIVDRVANVYCGVIDGRYELRVPTHTELKSWGIPRLDVQGSTYGYQTIGDTIFTREDIDHPAFERHDVLDLEECEQICSNIPDCAALTYWIIGKDFQTGTNCKLMNATFNASIRLAPSESSEYQLRRREVVPQISILTYPGMLLPGTLYNTYCSAEDPLTGAHMNMSAIAATLVTERTQGCTDCGSTDPPAVQMLGGWVKQDSVGIVAVASRSGRIFCIAKEHPKFNFVQVFAEEIQDAGFSNLATVGGQTLAVTITGLSPEVQYQVACVAEADGGLLSVQGQIDSTRRLMNTSSTEVTINSMEIARQESLANENFDAMTVVSQVTRLGYLWCQVYPQENMIQYGIPEVLFLEQTGLRAKVFDLQQDVQVEFNGLDKNTSYEVWCTARYDDFKNETDADLITTPYPIAIIRSAVPAYDSVSLTVSLSKSPAHVFCNAFPWALRPTTERPPAPNNEQLAASPFNTVLFLDGGSGTVTMEIAPLVSGFRYDIYCSAEFYRPPPPPGAIQPPRQGMNIFDIIETRHAVHMRGPLFDELGWECVSGHACGVDHILGIGLAETDQLMVRADACPGRCRCSGIVDANRKGGFCSEISQDPLVVSGVGIDDKRDPRGAWCYVPAGTCEDEEVSTLFPSMTLSYKVCAYSAPTIDGTQGAPGFPNGGVAVVRRHSGGRAFDFSLVPLIVPGRTYDLCWCNSTESACERGADFHVRIGALHMSGPSSQQMDANMTCRVGLPCILDFFDGHAVEDGSRLVALPADQRWCRWERASLADPPGIPNFPDLGVSQTYNKNVRTYAFGSVPLIINGGIYNLCWCGPPARTWSVAPGQDYRIPNGVIPSACPSTRADDGGQFLTPAGRLLVIGPEPFGTVSCRLGSECVTPLIQGFGLQGSDRLAALTRCGEASRPPTGWSDGAASLSDPWVSAGWAVSEGFSPQQLEAFGIQPSMMGAHQTSMSSGHAGSSFNNSNRGAFGFPNYGMTVPHATPGYFTWGGPTWAFAGTYIVCWCGGEATLDGCESPSDFLAPVGLVEVSGPGVLPFAAQMFTCVRQRQCELSNLQGTQPPTSRLLIAAGACGGPPAEGIPRQGQSLPSVEGTSYSWGSERVMAHPRRYYLCWCSSISDCDSHQRFQSYAGVLQVKAPTASPERFFCPLSSACNITGISGEGLNNGDTVMLLVKCGDAVTDAENFREGSVSLATFDDGGSFTLPPGQRAGLYQVCWCAAEQICLNGRDYTTTLGRLEIGGPDDSVTYRCFEWEPCVIEDLEGRSLSDGDRLLVVPDGTDCFTASAEIRQANFPNNAASLPATQGGRRFSWGSGLVRTDPGVYALCWCHAPYAFNATCSEDGPFNVPGGVLRIGNSKEFQYVTRPEDNPPRDGDQGVSYLLAIPLPLLFFAAICLGVKRLVGRHMREEDEAPNPWAQKLEDMSTLQQQRSKLGGEVMEVSQTRAQIQRLSDHRTKENNPSGPRDAVLALYNLVLNHLRLSRKKPKLKRAGPPNLTPSKSLRSLATSTTDNSVKWLPEVQQMDDMASSDDEIFTAKKPKAPPKTAPRPPSLEFLSVHDPRVLHILDQDSKEPHTLVSYDLD</sequence>
<evidence type="ECO:0000313" key="2">
    <source>
        <dbReference type="EMBL" id="CAE7503723.1"/>
    </source>
</evidence>
<feature type="region of interest" description="Disordered" evidence="1">
    <location>
        <begin position="1724"/>
        <end position="1751"/>
    </location>
</feature>
<dbReference type="EMBL" id="CAJNDS010002507">
    <property type="protein sequence ID" value="CAE7503723.1"/>
    <property type="molecule type" value="Genomic_DNA"/>
</dbReference>
<feature type="compositionally biased region" description="Polar residues" evidence="1">
    <location>
        <begin position="1738"/>
        <end position="1751"/>
    </location>
</feature>
<gene>
    <name evidence="2" type="ORF">SNAT2548_LOCUS28211</name>
</gene>
<evidence type="ECO:0000256" key="1">
    <source>
        <dbReference type="SAM" id="MobiDB-lite"/>
    </source>
</evidence>